<evidence type="ECO:0000313" key="1">
    <source>
        <dbReference type="EMBL" id="RAJ08971.1"/>
    </source>
</evidence>
<protein>
    <submittedName>
        <fullName evidence="1">Uncharacterized protein</fullName>
    </submittedName>
</protein>
<dbReference type="EMBL" id="QLLN01000006">
    <property type="protein sequence ID" value="RAJ08971.1"/>
    <property type="molecule type" value="Genomic_DNA"/>
</dbReference>
<organism evidence="1 2">
    <name type="scientific">Arenibacter echinorum</name>
    <dbReference type="NCBI Taxonomy" id="440515"/>
    <lineage>
        <taxon>Bacteria</taxon>
        <taxon>Pseudomonadati</taxon>
        <taxon>Bacteroidota</taxon>
        <taxon>Flavobacteriia</taxon>
        <taxon>Flavobacteriales</taxon>
        <taxon>Flavobacteriaceae</taxon>
        <taxon>Arenibacter</taxon>
    </lineage>
</organism>
<comment type="caution">
    <text evidence="1">The sequence shown here is derived from an EMBL/GenBank/DDBJ whole genome shotgun (WGS) entry which is preliminary data.</text>
</comment>
<name>A0A327QXA7_9FLAO</name>
<dbReference type="Proteomes" id="UP000249696">
    <property type="component" value="Unassembled WGS sequence"/>
</dbReference>
<dbReference type="AlphaFoldDB" id="A0A327QXA7"/>
<accession>A0A327QXA7</accession>
<evidence type="ECO:0000313" key="2">
    <source>
        <dbReference type="Proteomes" id="UP000249696"/>
    </source>
</evidence>
<gene>
    <name evidence="1" type="ORF">LV92_03189</name>
</gene>
<reference evidence="1 2" key="1">
    <citation type="submission" date="2018-06" db="EMBL/GenBank/DDBJ databases">
        <title>Genomic Encyclopedia of Archaeal and Bacterial Type Strains, Phase II (KMG-II): from individual species to whole genera.</title>
        <authorList>
            <person name="Goeker M."/>
        </authorList>
    </citation>
    <scope>NUCLEOTIDE SEQUENCE [LARGE SCALE GENOMIC DNA]</scope>
    <source>
        <strain evidence="1 2">DSM 23522</strain>
    </source>
</reference>
<dbReference type="RefSeq" id="WP_170126342.1">
    <property type="nucleotide sequence ID" value="NZ_QLLN01000006.1"/>
</dbReference>
<proteinExistence type="predicted"/>
<sequence length="54" mass="5742">MDKKIGLKGAIAIVTVGNVPFKQILDAQDHVFAKNAETSLGQIGFTTVQGKVEN</sequence>
<keyword evidence="2" id="KW-1185">Reference proteome</keyword>